<dbReference type="GO" id="GO:0006412">
    <property type="term" value="P:translation"/>
    <property type="evidence" value="ECO:0007669"/>
    <property type="project" value="InterPro"/>
</dbReference>
<dbReference type="InterPro" id="IPR001787">
    <property type="entry name" value="Ribosomal_bL21"/>
</dbReference>
<dbReference type="PANTHER" id="PTHR21349:SF0">
    <property type="entry name" value="LARGE RIBOSOMAL SUBUNIT PROTEIN BL21M"/>
    <property type="match status" value="1"/>
</dbReference>
<dbReference type="EMBL" id="HBUF01621551">
    <property type="protein sequence ID" value="CAG6781143.1"/>
    <property type="molecule type" value="Transcribed_RNA"/>
</dbReference>
<name>A0A8D8VT10_9HEMI</name>
<dbReference type="EMBL" id="HBUF01621550">
    <property type="protein sequence ID" value="CAG6781140.1"/>
    <property type="molecule type" value="Transcribed_RNA"/>
</dbReference>
<dbReference type="AlphaFoldDB" id="A0A8D8VT10"/>
<organism evidence="5">
    <name type="scientific">Cacopsylla melanoneura</name>
    <dbReference type="NCBI Taxonomy" id="428564"/>
    <lineage>
        <taxon>Eukaryota</taxon>
        <taxon>Metazoa</taxon>
        <taxon>Ecdysozoa</taxon>
        <taxon>Arthropoda</taxon>
        <taxon>Hexapoda</taxon>
        <taxon>Insecta</taxon>
        <taxon>Pterygota</taxon>
        <taxon>Neoptera</taxon>
        <taxon>Paraneoptera</taxon>
        <taxon>Hemiptera</taxon>
        <taxon>Sternorrhyncha</taxon>
        <taxon>Psylloidea</taxon>
        <taxon>Psyllidae</taxon>
        <taxon>Psyllinae</taxon>
        <taxon>Cacopsylla</taxon>
    </lineage>
</organism>
<dbReference type="SUPFAM" id="SSF141091">
    <property type="entry name" value="L21p-like"/>
    <property type="match status" value="1"/>
</dbReference>
<dbReference type="EMBL" id="HBUF01087095">
    <property type="protein sequence ID" value="CAG6634634.1"/>
    <property type="molecule type" value="Transcribed_RNA"/>
</dbReference>
<dbReference type="EMBL" id="HBUF01621552">
    <property type="protein sequence ID" value="CAG6781146.1"/>
    <property type="molecule type" value="Transcribed_RNA"/>
</dbReference>
<accession>A0A8D8VT10</accession>
<keyword evidence="3" id="KW-0687">Ribonucleoprotein</keyword>
<comment type="similarity">
    <text evidence="1">Belongs to the bacterial ribosomal protein bL21 family.</text>
</comment>
<dbReference type="PANTHER" id="PTHR21349">
    <property type="entry name" value="50S RIBOSOMAL PROTEIN L21"/>
    <property type="match status" value="1"/>
</dbReference>
<dbReference type="EMBL" id="HBUF01358783">
    <property type="protein sequence ID" value="CAG6719424.1"/>
    <property type="molecule type" value="Transcribed_RNA"/>
</dbReference>
<evidence type="ECO:0000256" key="4">
    <source>
        <dbReference type="ARBA" id="ARBA00044129"/>
    </source>
</evidence>
<keyword evidence="2 5" id="KW-0689">Ribosomal protein</keyword>
<evidence type="ECO:0000256" key="2">
    <source>
        <dbReference type="ARBA" id="ARBA00022980"/>
    </source>
</evidence>
<dbReference type="InterPro" id="IPR028909">
    <property type="entry name" value="bL21-like"/>
</dbReference>
<dbReference type="InterPro" id="IPR036164">
    <property type="entry name" value="bL21-like_sf"/>
</dbReference>
<dbReference type="EMBL" id="HBUF01358784">
    <property type="protein sequence ID" value="CAG6719425.1"/>
    <property type="molecule type" value="Transcribed_RNA"/>
</dbReference>
<dbReference type="Pfam" id="PF00829">
    <property type="entry name" value="Ribosomal_L21p"/>
    <property type="match status" value="1"/>
</dbReference>
<protein>
    <recommendedName>
        <fullName evidence="4">Large ribosomal subunit protein bL21m</fullName>
    </recommendedName>
</protein>
<reference evidence="5" key="1">
    <citation type="submission" date="2021-05" db="EMBL/GenBank/DDBJ databases">
        <authorList>
            <person name="Alioto T."/>
            <person name="Alioto T."/>
            <person name="Gomez Garrido J."/>
        </authorList>
    </citation>
    <scope>NUCLEOTIDE SEQUENCE</scope>
</reference>
<dbReference type="GO" id="GO:0003723">
    <property type="term" value="F:RNA binding"/>
    <property type="evidence" value="ECO:0007669"/>
    <property type="project" value="InterPro"/>
</dbReference>
<proteinExistence type="inferred from homology"/>
<evidence type="ECO:0000256" key="3">
    <source>
        <dbReference type="ARBA" id="ARBA00023274"/>
    </source>
</evidence>
<dbReference type="EMBL" id="HBUF01311971">
    <property type="protein sequence ID" value="CAG6693351.1"/>
    <property type="molecule type" value="Transcribed_RNA"/>
</dbReference>
<dbReference type="GO" id="GO:0005762">
    <property type="term" value="C:mitochondrial large ribosomal subunit"/>
    <property type="evidence" value="ECO:0007669"/>
    <property type="project" value="TreeGrafter"/>
</dbReference>
<dbReference type="NCBIfam" id="TIGR00061">
    <property type="entry name" value="L21"/>
    <property type="match status" value="1"/>
</dbReference>
<evidence type="ECO:0000256" key="1">
    <source>
        <dbReference type="ARBA" id="ARBA00008563"/>
    </source>
</evidence>
<dbReference type="EMBL" id="HBUF01087094">
    <property type="protein sequence ID" value="CAG6634633.1"/>
    <property type="molecule type" value="Transcribed_RNA"/>
</dbReference>
<dbReference type="GO" id="GO:0003735">
    <property type="term" value="F:structural constituent of ribosome"/>
    <property type="evidence" value="ECO:0007669"/>
    <property type="project" value="InterPro"/>
</dbReference>
<dbReference type="EMBL" id="HBUF01621553">
    <property type="protein sequence ID" value="CAG6781149.1"/>
    <property type="molecule type" value="Transcribed_RNA"/>
</dbReference>
<dbReference type="EMBL" id="HBUF01311970">
    <property type="protein sequence ID" value="CAG6693350.1"/>
    <property type="molecule type" value="Transcribed_RNA"/>
</dbReference>
<evidence type="ECO:0000313" key="5">
    <source>
        <dbReference type="EMBL" id="CAG6634633.1"/>
    </source>
</evidence>
<dbReference type="EMBL" id="HBUF01358785">
    <property type="protein sequence ID" value="CAG6719426.1"/>
    <property type="molecule type" value="Transcribed_RNA"/>
</dbReference>
<sequence>MVFLNMIPRTLSILSSSLVRSPGLIVASNSIISRNHLNKFLYSTTPSIDKLKLQQEIVLDAAEEKQMAQEVIEQVNSQIERNEQGRLFAIIHILGRQTKVTPDDIIIVDSNSFAPLNGDKIKFEKVLLVGGADFTLVGRPLLTPGLVNVTGTIIEKDLSHTRTNFRKIPRKRHMRFRFFRTQLTMIRINEIEIKEKVAQRKDVEGGDRLIS</sequence>